<gene>
    <name evidence="2" type="ORF">FOKN1_1604</name>
</gene>
<dbReference type="SUPFAM" id="SSF75169">
    <property type="entry name" value="DsrEFH-like"/>
    <property type="match status" value="1"/>
</dbReference>
<dbReference type="AlphaFoldDB" id="A0A1Z4VRF1"/>
<evidence type="ECO:0000313" key="3">
    <source>
        <dbReference type="Proteomes" id="UP000218765"/>
    </source>
</evidence>
<accession>A0A1Z4VRF1</accession>
<dbReference type="KEGG" id="ttc:FOKN1_1604"/>
<dbReference type="PANTHER" id="PTHR37691:SF1">
    <property type="entry name" value="BLR3518 PROTEIN"/>
    <property type="match status" value="1"/>
</dbReference>
<protein>
    <submittedName>
        <fullName evidence="2">Uncharacterized protein</fullName>
    </submittedName>
</protein>
<dbReference type="EMBL" id="AP018052">
    <property type="protein sequence ID" value="BAZ93992.1"/>
    <property type="molecule type" value="Genomic_DNA"/>
</dbReference>
<feature type="chain" id="PRO_5012735231" evidence="1">
    <location>
        <begin position="19"/>
        <end position="159"/>
    </location>
</feature>
<dbReference type="RefSeq" id="WP_096366129.1">
    <property type="nucleotide sequence ID" value="NZ_AP018052.1"/>
</dbReference>
<dbReference type="PANTHER" id="PTHR37691">
    <property type="entry name" value="BLR3518 PROTEIN"/>
    <property type="match status" value="1"/>
</dbReference>
<dbReference type="OrthoDB" id="8563147at2"/>
<feature type="signal peptide" evidence="1">
    <location>
        <begin position="1"/>
        <end position="18"/>
    </location>
</feature>
<proteinExistence type="predicted"/>
<dbReference type="InterPro" id="IPR027396">
    <property type="entry name" value="DsrEFH-like"/>
</dbReference>
<keyword evidence="3" id="KW-1185">Reference proteome</keyword>
<dbReference type="Gene3D" id="3.40.1260.10">
    <property type="entry name" value="DsrEFH-like"/>
    <property type="match status" value="1"/>
</dbReference>
<reference evidence="2 3" key="1">
    <citation type="submission" date="2017-05" db="EMBL/GenBank/DDBJ databases">
        <title>Thiocyanate degradation by Thiohalobacter thiocyanaticus FOKN1.</title>
        <authorList>
            <person name="Oshiki M."/>
            <person name="Fukushima T."/>
            <person name="Kawano S."/>
            <person name="Nakagawa J."/>
        </authorList>
    </citation>
    <scope>NUCLEOTIDE SEQUENCE [LARGE SCALE GENOMIC DNA]</scope>
    <source>
        <strain evidence="2 3">FOKN1</strain>
    </source>
</reference>
<evidence type="ECO:0000313" key="2">
    <source>
        <dbReference type="EMBL" id="BAZ93992.1"/>
    </source>
</evidence>
<keyword evidence="1" id="KW-0732">Signal</keyword>
<evidence type="ECO:0000256" key="1">
    <source>
        <dbReference type="SAM" id="SignalP"/>
    </source>
</evidence>
<dbReference type="Proteomes" id="UP000218765">
    <property type="component" value="Chromosome"/>
</dbReference>
<name>A0A1Z4VRF1_9GAMM</name>
<sequence length="159" mass="17765">MRALILFPLLLICNLAVAAGDNAPWGTAADNQLEIEYAPHKVLYDVSAGSMEQFEGVLDRASYLNNVYGADPFDASIVLVLHGGEIDFFALENHDRYRELMRRAQSLTVGGIIEFRMCRIAARGHGYAPKDIHGFVQMVPMADAEIVRLQQEEGYAYMR</sequence>
<organism evidence="2 3">
    <name type="scientific">Thiohalobacter thiocyanaticus</name>
    <dbReference type="NCBI Taxonomy" id="585455"/>
    <lineage>
        <taxon>Bacteria</taxon>
        <taxon>Pseudomonadati</taxon>
        <taxon>Pseudomonadota</taxon>
        <taxon>Gammaproteobacteria</taxon>
        <taxon>Thiohalobacterales</taxon>
        <taxon>Thiohalobacteraceae</taxon>
        <taxon>Thiohalobacter</taxon>
    </lineage>
</organism>